<organism evidence="2 3">
    <name type="scientific">Haloglomus irregulare</name>
    <dbReference type="NCBI Taxonomy" id="2234134"/>
    <lineage>
        <taxon>Archaea</taxon>
        <taxon>Methanobacteriati</taxon>
        <taxon>Methanobacteriota</taxon>
        <taxon>Stenosarchaea group</taxon>
        <taxon>Halobacteria</taxon>
        <taxon>Halobacteriales</taxon>
        <taxon>Natronomonadaceae</taxon>
        <taxon>Haloglomus</taxon>
    </lineage>
</organism>
<dbReference type="GO" id="GO:0003677">
    <property type="term" value="F:DNA binding"/>
    <property type="evidence" value="ECO:0007669"/>
    <property type="project" value="InterPro"/>
</dbReference>
<dbReference type="InterPro" id="IPR057527">
    <property type="entry name" value="HVO_A0261-like_N"/>
</dbReference>
<dbReference type="Pfam" id="PF08350">
    <property type="entry name" value="FilR1_middle"/>
    <property type="match status" value="1"/>
</dbReference>
<dbReference type="InterPro" id="IPR036390">
    <property type="entry name" value="WH_DNA-bd_sf"/>
</dbReference>
<dbReference type="EMBL" id="QMDX01000003">
    <property type="protein sequence ID" value="TSD14741.1"/>
    <property type="molecule type" value="Genomic_DNA"/>
</dbReference>
<dbReference type="Pfam" id="PF25213">
    <property type="entry name" value="HVO_A0261_N"/>
    <property type="match status" value="1"/>
</dbReference>
<sequence length="270" mass="29002">MGQGESTVPSVVETAQRRLAVLETLSDGPLGVRDAVERVDRSRSTVSRAISALEDAGFVDRVDGGYRATLAGRLAAERVRHHFETIDDLAAAGAALAPLAPDAPVGPAMVVGAEVWVADDPAPYRVNEPVSDALREAAGFRSLNATIPEPGFIQQVYERTLAGGLEGEAIISPRVHQALQADFASVVAELVETDRFRLLRADGLRYGLLLVDRPADDPPAFLLTPDEQGRTHGLLANDTPAAREWAEERYRTVRERATDVTDQYRGGDGG</sequence>
<proteinExistence type="predicted"/>
<keyword evidence="3" id="KW-1185">Reference proteome</keyword>
<dbReference type="PROSITE" id="PS51077">
    <property type="entry name" value="HTH_ICLR"/>
    <property type="match status" value="1"/>
</dbReference>
<comment type="caution">
    <text evidence="2">The sequence shown here is derived from an EMBL/GenBank/DDBJ whole genome shotgun (WGS) entry which is preliminary data.</text>
</comment>
<reference evidence="2 3" key="1">
    <citation type="submission" date="2018-06" db="EMBL/GenBank/DDBJ databases">
        <title>Natronomonas sp. F16-60 a new haloarchaeon isolated from a solar saltern of Isla Cristina, Huelva, Spain.</title>
        <authorList>
            <person name="Duran-Viseras A."/>
            <person name="Sanchez-Porro C."/>
            <person name="Ventosa A."/>
        </authorList>
    </citation>
    <scope>NUCLEOTIDE SEQUENCE [LARGE SCALE GENOMIC DNA]</scope>
    <source>
        <strain evidence="2 3">F16-60</strain>
    </source>
</reference>
<dbReference type="Gene3D" id="1.10.10.10">
    <property type="entry name" value="Winged helix-like DNA-binding domain superfamily/Winged helix DNA-binding domain"/>
    <property type="match status" value="1"/>
</dbReference>
<dbReference type="Proteomes" id="UP000319894">
    <property type="component" value="Unassembled WGS sequence"/>
</dbReference>
<evidence type="ECO:0000313" key="3">
    <source>
        <dbReference type="Proteomes" id="UP000319894"/>
    </source>
</evidence>
<name>A0A554NBI0_9EURY</name>
<dbReference type="InterPro" id="IPR013561">
    <property type="entry name" value="FilR1_middle_dom"/>
</dbReference>
<dbReference type="CDD" id="cd00090">
    <property type="entry name" value="HTH_ARSR"/>
    <property type="match status" value="1"/>
</dbReference>
<dbReference type="InterPro" id="IPR011991">
    <property type="entry name" value="ArsR-like_HTH"/>
</dbReference>
<evidence type="ECO:0000313" key="2">
    <source>
        <dbReference type="EMBL" id="TSD14741.1"/>
    </source>
</evidence>
<dbReference type="SUPFAM" id="SSF46785">
    <property type="entry name" value="Winged helix' DNA-binding domain"/>
    <property type="match status" value="1"/>
</dbReference>
<dbReference type="InterPro" id="IPR036388">
    <property type="entry name" value="WH-like_DNA-bd_sf"/>
</dbReference>
<evidence type="ECO:0000259" key="1">
    <source>
        <dbReference type="PROSITE" id="PS51077"/>
    </source>
</evidence>
<gene>
    <name evidence="2" type="ORF">DP107_07130</name>
</gene>
<protein>
    <recommendedName>
        <fullName evidence="1">HTH iclR-type domain-containing protein</fullName>
    </recommendedName>
</protein>
<accession>A0A554NBI0</accession>
<dbReference type="RefSeq" id="WP_144261459.1">
    <property type="nucleotide sequence ID" value="NZ_QMDX01000003.1"/>
</dbReference>
<feature type="domain" description="HTH iclR-type" evidence="1">
    <location>
        <begin position="12"/>
        <end position="70"/>
    </location>
</feature>
<dbReference type="InParanoid" id="A0A554NBI0"/>
<dbReference type="AlphaFoldDB" id="A0A554NBI0"/>
<dbReference type="InterPro" id="IPR005471">
    <property type="entry name" value="Tscrpt_reg_IclR_N"/>
</dbReference>
<dbReference type="GO" id="GO:0006355">
    <property type="term" value="P:regulation of DNA-templated transcription"/>
    <property type="evidence" value="ECO:0007669"/>
    <property type="project" value="InterPro"/>
</dbReference>